<dbReference type="NCBIfam" id="TIGR04183">
    <property type="entry name" value="Por_Secre_tail"/>
    <property type="match status" value="1"/>
</dbReference>
<dbReference type="Gene3D" id="3.40.50.200">
    <property type="entry name" value="Peptidase S8/S53 domain"/>
    <property type="match status" value="1"/>
</dbReference>
<dbReference type="InterPro" id="IPR008979">
    <property type="entry name" value="Galactose-bd-like_sf"/>
</dbReference>
<keyword evidence="4 6" id="KW-0378">Hydrolase</keyword>
<dbReference type="InterPro" id="IPR036852">
    <property type="entry name" value="Peptidase_S8/S53_dom_sf"/>
</dbReference>
<dbReference type="PRINTS" id="PR00723">
    <property type="entry name" value="SUBTILISIN"/>
</dbReference>
<evidence type="ECO:0000256" key="1">
    <source>
        <dbReference type="ARBA" id="ARBA00011073"/>
    </source>
</evidence>
<keyword evidence="2 6" id="KW-0645">Protease</keyword>
<name>A0A2S0RDK7_9FLAO</name>
<dbReference type="Gene3D" id="2.60.120.380">
    <property type="match status" value="1"/>
</dbReference>
<dbReference type="InterPro" id="IPR050131">
    <property type="entry name" value="Peptidase_S8_subtilisin-like"/>
</dbReference>
<feature type="active site" description="Charge relay system" evidence="6">
    <location>
        <position position="357"/>
    </location>
</feature>
<dbReference type="PROSITE" id="PS50853">
    <property type="entry name" value="FN3"/>
    <property type="match status" value="1"/>
</dbReference>
<dbReference type="PANTHER" id="PTHR43806">
    <property type="entry name" value="PEPTIDASE S8"/>
    <property type="match status" value="1"/>
</dbReference>
<dbReference type="SUPFAM" id="SSF52743">
    <property type="entry name" value="Subtilisin-like"/>
    <property type="match status" value="1"/>
</dbReference>
<protein>
    <recommendedName>
        <fullName evidence="12">Peptidase S8</fullName>
    </recommendedName>
</protein>
<dbReference type="InterPro" id="IPR003961">
    <property type="entry name" value="FN3_dom"/>
</dbReference>
<dbReference type="Pfam" id="PF00082">
    <property type="entry name" value="Peptidase_S8"/>
    <property type="match status" value="1"/>
</dbReference>
<dbReference type="InterPro" id="IPR002884">
    <property type="entry name" value="P_dom"/>
</dbReference>
<evidence type="ECO:0000313" key="11">
    <source>
        <dbReference type="Proteomes" id="UP000244193"/>
    </source>
</evidence>
<dbReference type="InterPro" id="IPR034058">
    <property type="entry name" value="TagA/B/C/D_pept_dom"/>
</dbReference>
<accession>A0A2S0RDK7</accession>
<dbReference type="InterPro" id="IPR013783">
    <property type="entry name" value="Ig-like_fold"/>
</dbReference>
<gene>
    <name evidence="10" type="ORF">HYN48_03305</name>
</gene>
<dbReference type="KEGG" id="fmg:HYN48_03305"/>
<dbReference type="Gene3D" id="2.60.120.260">
    <property type="entry name" value="Galactose-binding domain-like"/>
    <property type="match status" value="1"/>
</dbReference>
<dbReference type="Gene3D" id="2.60.40.10">
    <property type="entry name" value="Immunoglobulins"/>
    <property type="match status" value="1"/>
</dbReference>
<feature type="domain" description="P/Homo B" evidence="9">
    <location>
        <begin position="745"/>
        <end position="898"/>
    </location>
</feature>
<keyword evidence="11" id="KW-1185">Reference proteome</keyword>
<dbReference type="InterPro" id="IPR036116">
    <property type="entry name" value="FN3_sf"/>
</dbReference>
<evidence type="ECO:0000259" key="9">
    <source>
        <dbReference type="PROSITE" id="PS51829"/>
    </source>
</evidence>
<dbReference type="SUPFAM" id="SSF49265">
    <property type="entry name" value="Fibronectin type III"/>
    <property type="match status" value="1"/>
</dbReference>
<dbReference type="CDD" id="cd04842">
    <property type="entry name" value="Peptidases_S8_Kp43_protease"/>
    <property type="match status" value="1"/>
</dbReference>
<feature type="active site" description="Charge relay system" evidence="6">
    <location>
        <position position="173"/>
    </location>
</feature>
<dbReference type="InterPro" id="IPR026444">
    <property type="entry name" value="Secre_tail"/>
</dbReference>
<evidence type="ECO:0000256" key="7">
    <source>
        <dbReference type="SAM" id="SignalP"/>
    </source>
</evidence>
<evidence type="ECO:0000256" key="2">
    <source>
        <dbReference type="ARBA" id="ARBA00022670"/>
    </source>
</evidence>
<evidence type="ECO:0000256" key="4">
    <source>
        <dbReference type="ARBA" id="ARBA00022801"/>
    </source>
</evidence>
<feature type="chain" id="PRO_5015669978" description="Peptidase S8" evidence="7">
    <location>
        <begin position="40"/>
        <end position="986"/>
    </location>
</feature>
<feature type="domain" description="Fibronectin type-III" evidence="8">
    <location>
        <begin position="662"/>
        <end position="748"/>
    </location>
</feature>
<keyword evidence="3 7" id="KW-0732">Signal</keyword>
<sequence>MKCVYIWPTFLKKKTILKTLSRINALVAVAMLISAAAFSQNAKQVGEIVKTYDLNKLKSLEQRYTRKSEIEKKKALEAAAVNGWPEFRTARDGSYEELMKLSPQGFPIYYSTSNVNAANSTRANVLQSVYNLKGQGMTARIWDGGKVRASHQEFGGRVAVVDATAGPDGNNFHSTHVTGTVVAAGVDPAAKGMAPMANARTFNWTNDTGEALSEVQAGMLLSNHSYGVPSTSVPGWYIGSYDDDARSWDEIAYNSPYYLMVASAGNNGDDLNSQGSTSGFDKLTGNKVSKNNLVVANCQDAVISQSGNLVSVSINSSSSQGPADDLRIKPDITGNGTNLYSTFEGSDTDYGSISGTSMASPNVMGTLLLLQQHYNNVNQHFMKSATLKALACHTADDAGISGPDAVFGWGLLNGKKAAEAISGNGTASVITEETLTQGQTFSMTVNASGVSPLMATIAWTDVPGNVGSGNLNDTTPALVNDLDIRVTKNAAVYFPWKLRANANLAATNTSDNNVDNVERVDVLNATGTYTITVTHKGTLVGGSQKFSLIVTGTDSEFSLTPSSPDQVVCSSGTASYSFNFNTTSFNTTTFSAVGLPPGVVATFSEPSLALPDAVTMTLSNLQVLAPGDYVVGFKGQTDTEEEIKNVNLRIYTPEFGNVQLNAPANMQQGLATTLNLDWEPDNNAQSYRLQVATTPDFITLMTDTVTTQTDYTLTGLNEATKYYWRVLPINICGQAASNTINRFDTGSQTCNIVYTATDYSNAAIADTANSVGSVPINVSGGMTVGNLSVNLNIAHTYIEDFTVYLEGPDAIGNPFIRLFEEPCGDNDNIIATVSDAGTPFVCGANPGISGTVRPVDPLSSFNSMPADGIWTLYVVDAYNGDGGTINNFSLNFCNVVPANLNTGSQQFEAAISVYPNPTKGVLNVRLPDGADATTITLYDLRGRKIFSKQTQAVSDSMNISSLEDGIYVLSFENDKFRVSKKVVLSK</sequence>
<evidence type="ECO:0000259" key="8">
    <source>
        <dbReference type="PROSITE" id="PS50853"/>
    </source>
</evidence>
<feature type="active site" description="Charge relay system" evidence="6">
    <location>
        <position position="143"/>
    </location>
</feature>
<dbReference type="Pfam" id="PF18962">
    <property type="entry name" value="Por_Secre_tail"/>
    <property type="match status" value="1"/>
</dbReference>
<dbReference type="GO" id="GO:0006508">
    <property type="term" value="P:proteolysis"/>
    <property type="evidence" value="ECO:0007669"/>
    <property type="project" value="UniProtKB-KW"/>
</dbReference>
<evidence type="ECO:0000256" key="5">
    <source>
        <dbReference type="ARBA" id="ARBA00022825"/>
    </source>
</evidence>
<dbReference type="SUPFAM" id="SSF49785">
    <property type="entry name" value="Galactose-binding domain-like"/>
    <property type="match status" value="2"/>
</dbReference>
<dbReference type="EMBL" id="CP028811">
    <property type="protein sequence ID" value="AWA29191.1"/>
    <property type="molecule type" value="Genomic_DNA"/>
</dbReference>
<evidence type="ECO:0008006" key="12">
    <source>
        <dbReference type="Google" id="ProtNLM"/>
    </source>
</evidence>
<evidence type="ECO:0000313" key="10">
    <source>
        <dbReference type="EMBL" id="AWA29191.1"/>
    </source>
</evidence>
<reference evidence="10 11" key="1">
    <citation type="submission" date="2018-04" db="EMBL/GenBank/DDBJ databases">
        <title>Genome sequencing of Flavobacterium sp. HYN0048.</title>
        <authorList>
            <person name="Yi H."/>
            <person name="Baek C."/>
        </authorList>
    </citation>
    <scope>NUCLEOTIDE SEQUENCE [LARGE SCALE GENOMIC DNA]</scope>
    <source>
        <strain evidence="10 11">HYN0048</strain>
    </source>
</reference>
<organism evidence="10 11">
    <name type="scientific">Flavobacterium magnum</name>
    <dbReference type="NCBI Taxonomy" id="2162713"/>
    <lineage>
        <taxon>Bacteria</taxon>
        <taxon>Pseudomonadati</taxon>
        <taxon>Bacteroidota</taxon>
        <taxon>Flavobacteriia</taxon>
        <taxon>Flavobacteriales</taxon>
        <taxon>Flavobacteriaceae</taxon>
        <taxon>Flavobacterium</taxon>
    </lineage>
</organism>
<dbReference type="GO" id="GO:0004252">
    <property type="term" value="F:serine-type endopeptidase activity"/>
    <property type="evidence" value="ECO:0007669"/>
    <property type="project" value="UniProtKB-UniRule"/>
</dbReference>
<dbReference type="PROSITE" id="PS51829">
    <property type="entry name" value="P_HOMO_B"/>
    <property type="match status" value="1"/>
</dbReference>
<comment type="similarity">
    <text evidence="1 6">Belongs to the peptidase S8 family.</text>
</comment>
<dbReference type="AlphaFoldDB" id="A0A2S0RDK7"/>
<evidence type="ECO:0000256" key="6">
    <source>
        <dbReference type="PROSITE-ProRule" id="PRU01240"/>
    </source>
</evidence>
<dbReference type="Pfam" id="PF01483">
    <property type="entry name" value="P_proprotein"/>
    <property type="match status" value="1"/>
</dbReference>
<dbReference type="InterPro" id="IPR015500">
    <property type="entry name" value="Peptidase_S8_subtilisin-rel"/>
</dbReference>
<keyword evidence="5 6" id="KW-0720">Serine protease</keyword>
<proteinExistence type="inferred from homology"/>
<dbReference type="PANTHER" id="PTHR43806:SF11">
    <property type="entry name" value="CEREVISIN-RELATED"/>
    <property type="match status" value="1"/>
</dbReference>
<dbReference type="Proteomes" id="UP000244193">
    <property type="component" value="Chromosome"/>
</dbReference>
<evidence type="ECO:0000256" key="3">
    <source>
        <dbReference type="ARBA" id="ARBA00022729"/>
    </source>
</evidence>
<dbReference type="InterPro" id="IPR000209">
    <property type="entry name" value="Peptidase_S8/S53_dom"/>
</dbReference>
<feature type="signal peptide" evidence="7">
    <location>
        <begin position="1"/>
        <end position="39"/>
    </location>
</feature>
<dbReference type="OrthoDB" id="9792152at2"/>
<dbReference type="PROSITE" id="PS51892">
    <property type="entry name" value="SUBTILASE"/>
    <property type="match status" value="1"/>
</dbReference>